<protein>
    <submittedName>
        <fullName evidence="1">Uncharacterized protein</fullName>
    </submittedName>
</protein>
<accession>A0A0F9T1P7</accession>
<proteinExistence type="predicted"/>
<sequence length="108" mass="12683">MEKAIKPHWWPENPYPEAIFPMHRDEYTEIVPNPRTRTALSGCLGREFWDIASETIFHYYKTNRRLLQETRQERIAKATKPRRTIKTLKTKINALEKAAATERSNGNG</sequence>
<evidence type="ECO:0000313" key="1">
    <source>
        <dbReference type="EMBL" id="KKN73149.1"/>
    </source>
</evidence>
<dbReference type="EMBL" id="LAZR01000349">
    <property type="protein sequence ID" value="KKN73149.1"/>
    <property type="molecule type" value="Genomic_DNA"/>
</dbReference>
<gene>
    <name evidence="1" type="ORF">LCGC14_0403210</name>
</gene>
<dbReference type="AlphaFoldDB" id="A0A0F9T1P7"/>
<comment type="caution">
    <text evidence="1">The sequence shown here is derived from an EMBL/GenBank/DDBJ whole genome shotgun (WGS) entry which is preliminary data.</text>
</comment>
<organism evidence="1">
    <name type="scientific">marine sediment metagenome</name>
    <dbReference type="NCBI Taxonomy" id="412755"/>
    <lineage>
        <taxon>unclassified sequences</taxon>
        <taxon>metagenomes</taxon>
        <taxon>ecological metagenomes</taxon>
    </lineage>
</organism>
<name>A0A0F9T1P7_9ZZZZ</name>
<reference evidence="1" key="1">
    <citation type="journal article" date="2015" name="Nature">
        <title>Complex archaea that bridge the gap between prokaryotes and eukaryotes.</title>
        <authorList>
            <person name="Spang A."/>
            <person name="Saw J.H."/>
            <person name="Jorgensen S.L."/>
            <person name="Zaremba-Niedzwiedzka K."/>
            <person name="Martijn J."/>
            <person name="Lind A.E."/>
            <person name="van Eijk R."/>
            <person name="Schleper C."/>
            <person name="Guy L."/>
            <person name="Ettema T.J."/>
        </authorList>
    </citation>
    <scope>NUCLEOTIDE SEQUENCE</scope>
</reference>